<sequence>MHDMLMHENFTHVKMQERANKLSTWCCPVPVTPGYAEILVTKTKQSPGPSEMVLCLKILMLDCIPGCISYAEFWLIYYRFAQGLRLRQVDMLQEGITGSSATLSKLADRLRRVCKFAMKRMRRRGKQAIGKRGELVLIDESKFGHKRKYNRGRANNRSSWVFGMLGVKDDRSRPILRIVRHRSTSHLMPIIKKHIQRGSSIISDGWRAYRNLQDEGYNHMTVNHQEYFVDPITGAHTQNVERLWGVCKSTIWGLKGNGTQNMLKDHLDVIEWTYWRGNHHRDGPLGMLLHDIKKKYPVRNL</sequence>
<dbReference type="Proteomes" id="UP000298787">
    <property type="component" value="Chromosome 19"/>
</dbReference>
<dbReference type="PANTHER" id="PTHR47163:SF2">
    <property type="entry name" value="SI:DKEY-17M8.2"/>
    <property type="match status" value="1"/>
</dbReference>
<accession>A0A4U5VIF6</accession>
<name>A0A4U5VIF6_COLLU</name>
<dbReference type="InterPro" id="IPR053164">
    <property type="entry name" value="IS1016-like_transposase"/>
</dbReference>
<dbReference type="AlphaFoldDB" id="A0A4U5VIF6"/>
<dbReference type="InterPro" id="IPR024445">
    <property type="entry name" value="Tnp_ISXO2-like"/>
</dbReference>
<dbReference type="NCBIfam" id="NF033547">
    <property type="entry name" value="transpos_IS1595"/>
    <property type="match status" value="1"/>
</dbReference>
<gene>
    <name evidence="2" type="ORF">D9C73_022231</name>
</gene>
<evidence type="ECO:0000313" key="3">
    <source>
        <dbReference type="Proteomes" id="UP000298787"/>
    </source>
</evidence>
<evidence type="ECO:0000259" key="1">
    <source>
        <dbReference type="SMART" id="SM01126"/>
    </source>
</evidence>
<organism evidence="2 3">
    <name type="scientific">Collichthys lucidus</name>
    <name type="common">Big head croaker</name>
    <name type="synonym">Sciaena lucida</name>
    <dbReference type="NCBI Taxonomy" id="240159"/>
    <lineage>
        <taxon>Eukaryota</taxon>
        <taxon>Metazoa</taxon>
        <taxon>Chordata</taxon>
        <taxon>Craniata</taxon>
        <taxon>Vertebrata</taxon>
        <taxon>Euteleostomi</taxon>
        <taxon>Actinopterygii</taxon>
        <taxon>Neopterygii</taxon>
        <taxon>Teleostei</taxon>
        <taxon>Neoteleostei</taxon>
        <taxon>Acanthomorphata</taxon>
        <taxon>Eupercaria</taxon>
        <taxon>Sciaenidae</taxon>
        <taxon>Collichthys</taxon>
    </lineage>
</organism>
<evidence type="ECO:0000313" key="2">
    <source>
        <dbReference type="EMBL" id="TKS88107.1"/>
    </source>
</evidence>
<dbReference type="EMBL" id="CM014096">
    <property type="protein sequence ID" value="TKS88107.1"/>
    <property type="molecule type" value="Genomic_DNA"/>
</dbReference>
<protein>
    <recommendedName>
        <fullName evidence="1">ISXO2-like transposase domain-containing protein</fullName>
    </recommendedName>
</protein>
<reference evidence="2 3" key="1">
    <citation type="submission" date="2019-01" db="EMBL/GenBank/DDBJ databases">
        <title>Genome Assembly of Collichthys lucidus.</title>
        <authorList>
            <person name="Cai M."/>
            <person name="Xiao S."/>
        </authorList>
    </citation>
    <scope>NUCLEOTIDE SEQUENCE [LARGE SCALE GENOMIC DNA]</scope>
    <source>
        <strain evidence="2">JT15FE1705JMU</strain>
        <tissue evidence="2">Muscle</tissue>
    </source>
</reference>
<dbReference type="PANTHER" id="PTHR47163">
    <property type="entry name" value="DDE_TNP_IS1595 DOMAIN-CONTAINING PROTEIN"/>
    <property type="match status" value="1"/>
</dbReference>
<proteinExistence type="predicted"/>
<dbReference type="SMART" id="SM01126">
    <property type="entry name" value="DDE_Tnp_IS1595"/>
    <property type="match status" value="1"/>
</dbReference>
<keyword evidence="3" id="KW-1185">Reference proteome</keyword>
<dbReference type="Pfam" id="PF12762">
    <property type="entry name" value="DDE_Tnp_IS1595"/>
    <property type="match status" value="1"/>
</dbReference>
<feature type="domain" description="ISXO2-like transposase" evidence="1">
    <location>
        <begin position="127"/>
        <end position="275"/>
    </location>
</feature>